<name>A0A1H9WB75_9BACI</name>
<reference evidence="4" key="1">
    <citation type="submission" date="2016-10" db="EMBL/GenBank/DDBJ databases">
        <authorList>
            <person name="de Groot N.N."/>
        </authorList>
    </citation>
    <scope>NUCLEOTIDE SEQUENCE [LARGE SCALE GENOMIC DNA]</scope>
    <source>
        <strain evidence="4">10nlg</strain>
    </source>
</reference>
<dbReference type="Gene3D" id="2.60.120.200">
    <property type="match status" value="1"/>
</dbReference>
<dbReference type="PANTHER" id="PTHR10963">
    <property type="entry name" value="GLYCOSYL HYDROLASE-RELATED"/>
    <property type="match status" value="1"/>
</dbReference>
<feature type="chain" id="PRO_5011715305" evidence="2">
    <location>
        <begin position="26"/>
        <end position="162"/>
    </location>
</feature>
<evidence type="ECO:0000313" key="4">
    <source>
        <dbReference type="Proteomes" id="UP000199318"/>
    </source>
</evidence>
<comment type="caution">
    <text evidence="3">The sequence shown here is derived from an EMBL/GenBank/DDBJ whole genome shotgun (WGS) entry which is preliminary data.</text>
</comment>
<dbReference type="STRING" id="1464123.SAMN05444126_13119"/>
<keyword evidence="2" id="KW-0732">Signal</keyword>
<dbReference type="SUPFAM" id="SSF49899">
    <property type="entry name" value="Concanavalin A-like lectins/glucanases"/>
    <property type="match status" value="1"/>
</dbReference>
<evidence type="ECO:0000256" key="1">
    <source>
        <dbReference type="ARBA" id="ARBA00006865"/>
    </source>
</evidence>
<sequence length="162" mass="18447">MKLKSGSLILLLTLPGMVASFCANQDDGNNAEVSGSETDWQMTWNDEFDGDELDTSKWRIDTGHGFYEDDEWIPGWGNEELQSYQKDNVSVKDGRLILEAREETTSDEHGEYDYTSGKVLTDESFSQAYGRFEAKTMNSIQRKLNGTPRQANTLRRLTKNFI</sequence>
<dbReference type="CDD" id="cd08023">
    <property type="entry name" value="GH16_laminarinase_like"/>
    <property type="match status" value="1"/>
</dbReference>
<dbReference type="AlphaFoldDB" id="A0A1H9WB75"/>
<dbReference type="RefSeq" id="WP_245729847.1">
    <property type="nucleotide sequence ID" value="NZ_FOGV01000031.1"/>
</dbReference>
<evidence type="ECO:0000256" key="2">
    <source>
        <dbReference type="SAM" id="SignalP"/>
    </source>
</evidence>
<dbReference type="Proteomes" id="UP000199318">
    <property type="component" value="Unassembled WGS sequence"/>
</dbReference>
<evidence type="ECO:0000313" key="3">
    <source>
        <dbReference type="EMBL" id="SES31074.1"/>
    </source>
</evidence>
<gene>
    <name evidence="3" type="ORF">SAMN05444126_13119</name>
</gene>
<protein>
    <submittedName>
        <fullName evidence="3">Uncharacterized protein</fullName>
    </submittedName>
</protein>
<dbReference type="EMBL" id="FOGV01000031">
    <property type="protein sequence ID" value="SES31074.1"/>
    <property type="molecule type" value="Genomic_DNA"/>
</dbReference>
<proteinExistence type="inferred from homology"/>
<organism evidence="3 4">
    <name type="scientific">Salisediminibacterium halotolerans</name>
    <dbReference type="NCBI Taxonomy" id="517425"/>
    <lineage>
        <taxon>Bacteria</taxon>
        <taxon>Bacillati</taxon>
        <taxon>Bacillota</taxon>
        <taxon>Bacilli</taxon>
        <taxon>Bacillales</taxon>
        <taxon>Bacillaceae</taxon>
        <taxon>Salisediminibacterium</taxon>
    </lineage>
</organism>
<dbReference type="InterPro" id="IPR013320">
    <property type="entry name" value="ConA-like_dom_sf"/>
</dbReference>
<comment type="similarity">
    <text evidence="1">Belongs to the glycosyl hydrolase 16 family.</text>
</comment>
<accession>A0A1H9WB75</accession>
<keyword evidence="4" id="KW-1185">Reference proteome</keyword>
<dbReference type="PANTHER" id="PTHR10963:SF55">
    <property type="entry name" value="GLYCOSIDE HYDROLASE FAMILY 16 PROTEIN"/>
    <property type="match status" value="1"/>
</dbReference>
<dbReference type="InterPro" id="IPR050546">
    <property type="entry name" value="Glycosyl_Hydrlase_16"/>
</dbReference>
<feature type="signal peptide" evidence="2">
    <location>
        <begin position="1"/>
        <end position="25"/>
    </location>
</feature>